<comment type="caution">
    <text evidence="4">The sequence shown here is derived from an EMBL/GenBank/DDBJ whole genome shotgun (WGS) entry which is preliminary data.</text>
</comment>
<keyword evidence="1" id="KW-0547">Nucleotide-binding</keyword>
<accession>A0A699ZAB5</accession>
<sequence length="245" mass="25789">MRPPPHGKLLVQTLDFFKVVWDDPYVFGKIAATHALGDVWAMGGQPRSALALAVVPLMAESKVEEELVAMMAGALQNRRLQFKERPALAYDALSINIGITPGLNQVPGAAEHCTPVKPIDGFVRRLDKLLQRAQAAGPTAPLRVLNDAGCSLVGGHTSEGSDLSLGFSVTGEVSEQSVMRKGGLAPGQVLLLTKALGTGTIMAASMQAKAKVGQGGLGGFRPGQHDHLQCCSRHHPVSARLQGGH</sequence>
<dbReference type="AlphaFoldDB" id="A0A699ZAB5"/>
<gene>
    <name evidence="4" type="ORF">HaLaN_12552</name>
</gene>
<feature type="non-terminal residue" evidence="4">
    <location>
        <position position="1"/>
    </location>
</feature>
<organism evidence="4 5">
    <name type="scientific">Haematococcus lacustris</name>
    <name type="common">Green alga</name>
    <name type="synonym">Haematococcus pluvialis</name>
    <dbReference type="NCBI Taxonomy" id="44745"/>
    <lineage>
        <taxon>Eukaryota</taxon>
        <taxon>Viridiplantae</taxon>
        <taxon>Chlorophyta</taxon>
        <taxon>core chlorophytes</taxon>
        <taxon>Chlorophyceae</taxon>
        <taxon>CS clade</taxon>
        <taxon>Chlamydomonadales</taxon>
        <taxon>Haematococcaceae</taxon>
        <taxon>Haematococcus</taxon>
    </lineage>
</organism>
<protein>
    <submittedName>
        <fullName evidence="4">Segregation protein A</fullName>
    </submittedName>
</protein>
<evidence type="ECO:0000256" key="2">
    <source>
        <dbReference type="ARBA" id="ARBA00022840"/>
    </source>
</evidence>
<proteinExistence type="predicted"/>
<dbReference type="Gene3D" id="3.90.650.10">
    <property type="entry name" value="PurM-like C-terminal domain"/>
    <property type="match status" value="1"/>
</dbReference>
<dbReference type="Proteomes" id="UP000485058">
    <property type="component" value="Unassembled WGS sequence"/>
</dbReference>
<keyword evidence="5" id="KW-1185">Reference proteome</keyword>
<feature type="domain" description="PurM-like N-terminal" evidence="3">
    <location>
        <begin position="7"/>
        <end position="73"/>
    </location>
</feature>
<dbReference type="Pfam" id="PF00586">
    <property type="entry name" value="AIRS"/>
    <property type="match status" value="1"/>
</dbReference>
<dbReference type="PANTHER" id="PTHR10256:SF0">
    <property type="entry name" value="INACTIVE SELENIDE, WATER DIKINASE-LIKE PROTEIN-RELATED"/>
    <property type="match status" value="1"/>
</dbReference>
<dbReference type="EMBL" id="BLLF01000957">
    <property type="protein sequence ID" value="GFH16179.1"/>
    <property type="molecule type" value="Genomic_DNA"/>
</dbReference>
<dbReference type="GO" id="GO:0005524">
    <property type="term" value="F:ATP binding"/>
    <property type="evidence" value="ECO:0007669"/>
    <property type="project" value="UniProtKB-KW"/>
</dbReference>
<evidence type="ECO:0000313" key="4">
    <source>
        <dbReference type="EMBL" id="GFH16179.1"/>
    </source>
</evidence>
<evidence type="ECO:0000259" key="3">
    <source>
        <dbReference type="Pfam" id="PF00586"/>
    </source>
</evidence>
<dbReference type="GO" id="GO:0005737">
    <property type="term" value="C:cytoplasm"/>
    <property type="evidence" value="ECO:0007669"/>
    <property type="project" value="TreeGrafter"/>
</dbReference>
<dbReference type="InterPro" id="IPR016188">
    <property type="entry name" value="PurM-like_N"/>
</dbReference>
<evidence type="ECO:0000313" key="5">
    <source>
        <dbReference type="Proteomes" id="UP000485058"/>
    </source>
</evidence>
<keyword evidence="2" id="KW-0067">ATP-binding</keyword>
<dbReference type="GO" id="GO:0004756">
    <property type="term" value="F:selenide, water dikinase activity"/>
    <property type="evidence" value="ECO:0007669"/>
    <property type="project" value="TreeGrafter"/>
</dbReference>
<dbReference type="InterPro" id="IPR036921">
    <property type="entry name" value="PurM-like_N_sf"/>
</dbReference>
<evidence type="ECO:0000256" key="1">
    <source>
        <dbReference type="ARBA" id="ARBA00022741"/>
    </source>
</evidence>
<name>A0A699ZAB5_HAELA</name>
<reference evidence="4 5" key="1">
    <citation type="submission" date="2020-02" db="EMBL/GenBank/DDBJ databases">
        <title>Draft genome sequence of Haematococcus lacustris strain NIES-144.</title>
        <authorList>
            <person name="Morimoto D."/>
            <person name="Nakagawa S."/>
            <person name="Yoshida T."/>
            <person name="Sawayama S."/>
        </authorList>
    </citation>
    <scope>NUCLEOTIDE SEQUENCE [LARGE SCALE GENOMIC DNA]</scope>
    <source>
        <strain evidence="4 5">NIES-144</strain>
    </source>
</reference>
<dbReference type="SUPFAM" id="SSF55326">
    <property type="entry name" value="PurM N-terminal domain-like"/>
    <property type="match status" value="1"/>
</dbReference>
<dbReference type="Gene3D" id="3.30.1330.10">
    <property type="entry name" value="PurM-like, N-terminal domain"/>
    <property type="match status" value="1"/>
</dbReference>
<dbReference type="PANTHER" id="PTHR10256">
    <property type="entry name" value="SELENIDE, WATER DIKINASE"/>
    <property type="match status" value="1"/>
</dbReference>
<dbReference type="InterPro" id="IPR036676">
    <property type="entry name" value="PurM-like_C_sf"/>
</dbReference>
<dbReference type="InterPro" id="IPR004536">
    <property type="entry name" value="SPS/SelD"/>
</dbReference>
<dbReference type="GO" id="GO:0016260">
    <property type="term" value="P:selenocysteine biosynthetic process"/>
    <property type="evidence" value="ECO:0007669"/>
    <property type="project" value="TreeGrafter"/>
</dbReference>